<dbReference type="Gene3D" id="3.30.70.270">
    <property type="match status" value="1"/>
</dbReference>
<dbReference type="Gene3D" id="3.10.10.10">
    <property type="entry name" value="HIV Type 1 Reverse Transcriptase, subunit A, domain 1"/>
    <property type="match status" value="1"/>
</dbReference>
<protein>
    <recommendedName>
        <fullName evidence="3">Reverse transcriptase domain-containing protein</fullName>
    </recommendedName>
</protein>
<gene>
    <name evidence="1" type="ORF">GPUH_LOCUS2266</name>
</gene>
<accession>A0A3P6PA19</accession>
<dbReference type="SUPFAM" id="SSF56672">
    <property type="entry name" value="DNA/RNA polymerases"/>
    <property type="match status" value="1"/>
</dbReference>
<proteinExistence type="predicted"/>
<evidence type="ECO:0000313" key="1">
    <source>
        <dbReference type="EMBL" id="VDK33149.1"/>
    </source>
</evidence>
<dbReference type="EMBL" id="UYRT01003288">
    <property type="protein sequence ID" value="VDK33149.1"/>
    <property type="molecule type" value="Genomic_DNA"/>
</dbReference>
<evidence type="ECO:0008006" key="3">
    <source>
        <dbReference type="Google" id="ProtNLM"/>
    </source>
</evidence>
<dbReference type="PANTHER" id="PTHR47331">
    <property type="entry name" value="PHD-TYPE DOMAIN-CONTAINING PROTEIN"/>
    <property type="match status" value="1"/>
</dbReference>
<organism evidence="1 2">
    <name type="scientific">Gongylonema pulchrum</name>
    <dbReference type="NCBI Taxonomy" id="637853"/>
    <lineage>
        <taxon>Eukaryota</taxon>
        <taxon>Metazoa</taxon>
        <taxon>Ecdysozoa</taxon>
        <taxon>Nematoda</taxon>
        <taxon>Chromadorea</taxon>
        <taxon>Rhabditida</taxon>
        <taxon>Spirurina</taxon>
        <taxon>Spiruromorpha</taxon>
        <taxon>Spiruroidea</taxon>
        <taxon>Gongylonematidae</taxon>
        <taxon>Gongylonema</taxon>
    </lineage>
</organism>
<evidence type="ECO:0000313" key="2">
    <source>
        <dbReference type="Proteomes" id="UP000271098"/>
    </source>
</evidence>
<keyword evidence="2" id="KW-1185">Reference proteome</keyword>
<sequence>MPTQIETIKVLPISSKQKEPESGNIEQFWKLELLGISESSQEKEDEVAVQHFQKTIKREKKRYSVGWPWRYRGFRLPSNFGVCFGRLISTVWKLGTQPPLLERYNEILKEQIESEITEEVKDIRKSEGPVHYLPHHAVITPMKQTKIRMVFDASVKTSGSKSLNDLLRRGPVLLNDLTGILLRFRLMNIAITCDIEKAYHQLVFNREDRDVIRFLWLRDYRQLIERSNLVVYRFQRAPFGIASPFLLVAVIKFHLRNMPSAVAKRVEENFYVDNVVAEADSIEEAIKLYEEIKDIFSKAHMNIREFASNSAEFNEFLSKEDQQSTQQMKVLGI</sequence>
<dbReference type="AlphaFoldDB" id="A0A3P6PA19"/>
<name>A0A3P6PA19_9BILA</name>
<dbReference type="InterPro" id="IPR043128">
    <property type="entry name" value="Rev_trsase/Diguanyl_cyclase"/>
</dbReference>
<dbReference type="InterPro" id="IPR043502">
    <property type="entry name" value="DNA/RNA_pol_sf"/>
</dbReference>
<dbReference type="OrthoDB" id="5920525at2759"/>
<dbReference type="Proteomes" id="UP000271098">
    <property type="component" value="Unassembled WGS sequence"/>
</dbReference>
<dbReference type="PANTHER" id="PTHR47331:SF5">
    <property type="entry name" value="RIBONUCLEASE H"/>
    <property type="match status" value="1"/>
</dbReference>
<reference evidence="1 2" key="1">
    <citation type="submission" date="2018-11" db="EMBL/GenBank/DDBJ databases">
        <authorList>
            <consortium name="Pathogen Informatics"/>
        </authorList>
    </citation>
    <scope>NUCLEOTIDE SEQUENCE [LARGE SCALE GENOMIC DNA]</scope>
</reference>